<dbReference type="Proteomes" id="UP000572754">
    <property type="component" value="Unassembled WGS sequence"/>
</dbReference>
<evidence type="ECO:0000313" key="2">
    <source>
        <dbReference type="Proteomes" id="UP000572754"/>
    </source>
</evidence>
<name>A0A8H5WH46_FUSCI</name>
<protein>
    <submittedName>
        <fullName evidence="1">Heterokaryon incompatibility 6 OR allele</fullName>
    </submittedName>
</protein>
<evidence type="ECO:0000313" key="1">
    <source>
        <dbReference type="EMBL" id="KAF5659791.1"/>
    </source>
</evidence>
<gene>
    <name evidence="1" type="ORF">FCIRC_12347</name>
</gene>
<keyword evidence="2" id="KW-1185">Reference proteome</keyword>
<reference evidence="1 2" key="2">
    <citation type="submission" date="2020-05" db="EMBL/GenBank/DDBJ databases">
        <title>Identification and distribution of gene clusters putatively required for synthesis of sphingolipid metabolism inhibitors in phylogenetically diverse species of the filamentous fungus Fusarium.</title>
        <authorList>
            <person name="Kim H.-S."/>
            <person name="Busman M."/>
            <person name="Brown D.W."/>
            <person name="Divon H."/>
            <person name="Uhlig S."/>
            <person name="Proctor R.H."/>
        </authorList>
    </citation>
    <scope>NUCLEOTIDE SEQUENCE [LARGE SCALE GENOMIC DNA]</scope>
    <source>
        <strain evidence="1 2">NRRL 25331</strain>
    </source>
</reference>
<accession>A0A8H5WH46</accession>
<organism evidence="1 2">
    <name type="scientific">Fusarium circinatum</name>
    <name type="common">Pitch canker fungus</name>
    <name type="synonym">Gibberella circinata</name>
    <dbReference type="NCBI Taxonomy" id="48490"/>
    <lineage>
        <taxon>Eukaryota</taxon>
        <taxon>Fungi</taxon>
        <taxon>Dikarya</taxon>
        <taxon>Ascomycota</taxon>
        <taxon>Pezizomycotina</taxon>
        <taxon>Sordariomycetes</taxon>
        <taxon>Hypocreomycetidae</taxon>
        <taxon>Hypocreales</taxon>
        <taxon>Nectriaceae</taxon>
        <taxon>Fusarium</taxon>
        <taxon>Fusarium fujikuroi species complex</taxon>
    </lineage>
</organism>
<dbReference type="EMBL" id="JAAQPE010000535">
    <property type="protein sequence ID" value="KAF5659791.1"/>
    <property type="molecule type" value="Genomic_DNA"/>
</dbReference>
<proteinExistence type="predicted"/>
<sequence length="291" mass="32758">MPVGDENFLRALLWRHSSIKPTLLRDFNSPSSTLRRWPHWTWLSHPGGIDYDPIIFWSHRRCYAKHLKLPDPKAWYQEPNGQSCPLTSTPTLGNGDEASPLNSIAHMANVRVIKLSGLALDIDITQWTRRKVNDPSLEVWRNHDFSTARGSISSHIEMVVDGQPDGKYDFPEGTRYIRLLRLNSRDRPKLPWVLVQNRSHQVLKPQATLNGSNQFVSTTNESGPSTETEFSSAIDWISRSDGPVEMETDSALLVVGITPADTVTRRLGIAYTSMMDFLVAGAVEKEVLLGD</sequence>
<dbReference type="AlphaFoldDB" id="A0A8H5WH46"/>
<comment type="caution">
    <text evidence="1">The sequence shown here is derived from an EMBL/GenBank/DDBJ whole genome shotgun (WGS) entry which is preliminary data.</text>
</comment>
<reference evidence="2" key="1">
    <citation type="journal article" date="2020" name="BMC Genomics">
        <title>Correction to: Identification and distribution of gene clusters required for synthesis of sphingolipid metabolism inhibitors in diverse species of the filamentous fungus Fusarium.</title>
        <authorList>
            <person name="Kim H.S."/>
            <person name="Lohmar J.M."/>
            <person name="Busman M."/>
            <person name="Brown D.W."/>
            <person name="Naumann T.A."/>
            <person name="Divon H.H."/>
            <person name="Lysoe E."/>
            <person name="Uhlig S."/>
            <person name="Proctor R.H."/>
        </authorList>
    </citation>
    <scope>NUCLEOTIDE SEQUENCE [LARGE SCALE GENOMIC DNA]</scope>
    <source>
        <strain evidence="2">NRRL 25331</strain>
    </source>
</reference>